<keyword evidence="4" id="KW-1185">Reference proteome</keyword>
<evidence type="ECO:0000313" key="3">
    <source>
        <dbReference type="EMBL" id="SDQ26655.1"/>
    </source>
</evidence>
<protein>
    <submittedName>
        <fullName evidence="3">5'(3')-deoxyribonucleotidase</fullName>
    </submittedName>
</protein>
<feature type="active site" description="Nucleophile" evidence="2">
    <location>
        <position position="7"/>
    </location>
</feature>
<dbReference type="AlphaFoldDB" id="A0A1H0ZGL8"/>
<sequence>MARIAIDMDEVIADFYSNDLKVYNELYEAELTISDLNGQYVSELYPETDKIMRYIRNTKGFFKDLPVIENAQQVISELMQEHEIFITTAAMDFPNSFDDKFYWLQSHFPSIQKENIVFCGNKSIIHADYLVDDNIGHFSNFSGIGLLFTAHHNKKIDFPNRMENWKAVKDFFQQLTE</sequence>
<dbReference type="SUPFAM" id="SSF56784">
    <property type="entry name" value="HAD-like"/>
    <property type="match status" value="1"/>
</dbReference>
<evidence type="ECO:0000313" key="4">
    <source>
        <dbReference type="Proteomes" id="UP000199481"/>
    </source>
</evidence>
<accession>A0A1H0ZGL8</accession>
<dbReference type="InterPro" id="IPR023214">
    <property type="entry name" value="HAD_sf"/>
</dbReference>
<comment type="similarity">
    <text evidence="1">Belongs to the 5'(3')-deoxyribonucleotidase family.</text>
</comment>
<dbReference type="Gene3D" id="3.40.50.1000">
    <property type="entry name" value="HAD superfamily/HAD-like"/>
    <property type="match status" value="1"/>
</dbReference>
<dbReference type="RefSeq" id="WP_089976730.1">
    <property type="nucleotide sequence ID" value="NZ_CP084916.1"/>
</dbReference>
<dbReference type="SFLD" id="SFLDG01146">
    <property type="entry name" value="C1.2.2"/>
    <property type="match status" value="1"/>
</dbReference>
<dbReference type="InterPro" id="IPR036412">
    <property type="entry name" value="HAD-like_sf"/>
</dbReference>
<dbReference type="PANTHER" id="PTHR16504:SF4">
    <property type="entry name" value="5'(3')-DEOXYRIBONUCLEOTIDASE"/>
    <property type="match status" value="1"/>
</dbReference>
<feature type="active site" description="Proton donor" evidence="2">
    <location>
        <position position="9"/>
    </location>
</feature>
<dbReference type="GO" id="GO:0008253">
    <property type="term" value="F:5'-nucleotidase activity"/>
    <property type="evidence" value="ECO:0007669"/>
    <property type="project" value="InterPro"/>
</dbReference>
<proteinExistence type="inferred from homology"/>
<evidence type="ECO:0000256" key="2">
    <source>
        <dbReference type="PIRSR" id="PIRSR610708-1"/>
    </source>
</evidence>
<dbReference type="EMBL" id="FNJW01000008">
    <property type="protein sequence ID" value="SDQ26655.1"/>
    <property type="molecule type" value="Genomic_DNA"/>
</dbReference>
<evidence type="ECO:0000256" key="1">
    <source>
        <dbReference type="ARBA" id="ARBA00009589"/>
    </source>
</evidence>
<dbReference type="Gene3D" id="1.10.40.40">
    <property type="entry name" value="Deoxyribonucleotidase, domain 2"/>
    <property type="match status" value="1"/>
</dbReference>
<dbReference type="Proteomes" id="UP000199481">
    <property type="component" value="Unassembled WGS sequence"/>
</dbReference>
<gene>
    <name evidence="3" type="ORF">SAMN04487752_1512</name>
</gene>
<dbReference type="InterPro" id="IPR010708">
    <property type="entry name" value="5'(3')-deoxyribonucleotidase"/>
</dbReference>
<name>A0A1H0ZGL8_9LACT</name>
<dbReference type="OrthoDB" id="278110at2"/>
<dbReference type="GO" id="GO:0009223">
    <property type="term" value="P:pyrimidine deoxyribonucleotide catabolic process"/>
    <property type="evidence" value="ECO:0007669"/>
    <property type="project" value="TreeGrafter"/>
</dbReference>
<reference evidence="4" key="1">
    <citation type="submission" date="2016-10" db="EMBL/GenBank/DDBJ databases">
        <authorList>
            <person name="Varghese N."/>
            <person name="Submissions S."/>
        </authorList>
    </citation>
    <scope>NUCLEOTIDE SEQUENCE [LARGE SCALE GENOMIC DNA]</scope>
    <source>
        <strain evidence="4">MPL-11</strain>
    </source>
</reference>
<dbReference type="SFLD" id="SFLDS00003">
    <property type="entry name" value="Haloacid_Dehalogenase"/>
    <property type="match status" value="1"/>
</dbReference>
<dbReference type="Pfam" id="PF06941">
    <property type="entry name" value="NT5C"/>
    <property type="match status" value="1"/>
</dbReference>
<organism evidence="3 4">
    <name type="scientific">Carnobacterium viridans</name>
    <dbReference type="NCBI Taxonomy" id="174587"/>
    <lineage>
        <taxon>Bacteria</taxon>
        <taxon>Bacillati</taxon>
        <taxon>Bacillota</taxon>
        <taxon>Bacilli</taxon>
        <taxon>Lactobacillales</taxon>
        <taxon>Carnobacteriaceae</taxon>
        <taxon>Carnobacterium</taxon>
    </lineage>
</organism>
<dbReference type="PANTHER" id="PTHR16504">
    <property type="entry name" value="5'(3')-DEOXYRIBONUCLEOTIDASE"/>
    <property type="match status" value="1"/>
</dbReference>
<dbReference type="SFLD" id="SFLDG01126">
    <property type="entry name" value="C1.2:_Nucleotidase_Like"/>
    <property type="match status" value="1"/>
</dbReference>